<dbReference type="PROSITE" id="PS51186">
    <property type="entry name" value="GNAT"/>
    <property type="match status" value="1"/>
</dbReference>
<evidence type="ECO:0000256" key="2">
    <source>
        <dbReference type="ARBA" id="ARBA00023315"/>
    </source>
</evidence>
<evidence type="ECO:0000256" key="1">
    <source>
        <dbReference type="ARBA" id="ARBA00022679"/>
    </source>
</evidence>
<evidence type="ECO:0000259" key="3">
    <source>
        <dbReference type="PROSITE" id="PS51186"/>
    </source>
</evidence>
<dbReference type="Proteomes" id="UP000582643">
    <property type="component" value="Unassembled WGS sequence"/>
</dbReference>
<dbReference type="InterPro" id="IPR000182">
    <property type="entry name" value="GNAT_dom"/>
</dbReference>
<name>A0A7W7U6D2_9ACTN</name>
<dbReference type="Pfam" id="PF00583">
    <property type="entry name" value="Acetyltransf_1"/>
    <property type="match status" value="1"/>
</dbReference>
<dbReference type="SUPFAM" id="SSF55729">
    <property type="entry name" value="Acyl-CoA N-acyltransferases (Nat)"/>
    <property type="match status" value="1"/>
</dbReference>
<dbReference type="GO" id="GO:0016747">
    <property type="term" value="F:acyltransferase activity, transferring groups other than amino-acyl groups"/>
    <property type="evidence" value="ECO:0007669"/>
    <property type="project" value="InterPro"/>
</dbReference>
<keyword evidence="2" id="KW-0012">Acyltransferase</keyword>
<keyword evidence="5" id="KW-1185">Reference proteome</keyword>
<evidence type="ECO:0000313" key="4">
    <source>
        <dbReference type="EMBL" id="MBB4985898.1"/>
    </source>
</evidence>
<dbReference type="InterPro" id="IPR016181">
    <property type="entry name" value="Acyl_CoA_acyltransferase"/>
</dbReference>
<reference evidence="4 5" key="1">
    <citation type="submission" date="2020-08" db="EMBL/GenBank/DDBJ databases">
        <title>Genomic Encyclopedia of Type Strains, Phase III (KMG-III): the genomes of soil and plant-associated and newly described type strains.</title>
        <authorList>
            <person name="Whitman W."/>
        </authorList>
    </citation>
    <scope>NUCLEOTIDE SEQUENCE [LARGE SCALE GENOMIC DNA]</scope>
    <source>
        <strain evidence="4 5">SFB5A</strain>
    </source>
</reference>
<feature type="domain" description="N-acetyltransferase" evidence="3">
    <location>
        <begin position="7"/>
        <end position="151"/>
    </location>
</feature>
<protein>
    <submittedName>
        <fullName evidence="4">GNAT superfamily N-acetyltransferase</fullName>
    </submittedName>
</protein>
<gene>
    <name evidence="4" type="ORF">GGE06_006860</name>
</gene>
<sequence length="157" mass="17608">MYRGTNWALRPGRAEDVEPIAELRAEAMREDLVRLGRYDEHRVRQRLRDGFSPEHTSVIEVDGALAGCVTVRPYEDGEGLWLEHFYLAPSTRGRGLGTAVLRGLLDRADAEGVPVRLVVLQGSAARRLYEREGFGLESEDPVDVLMVRTPRRPAAAR</sequence>
<dbReference type="EMBL" id="JACHJY010000011">
    <property type="protein sequence ID" value="MBB4985898.1"/>
    <property type="molecule type" value="Genomic_DNA"/>
</dbReference>
<comment type="caution">
    <text evidence="4">The sequence shown here is derived from an EMBL/GenBank/DDBJ whole genome shotgun (WGS) entry which is preliminary data.</text>
</comment>
<dbReference type="PANTHER" id="PTHR43877:SF2">
    <property type="entry name" value="AMINOALKYLPHOSPHONATE N-ACETYLTRANSFERASE-RELATED"/>
    <property type="match status" value="1"/>
</dbReference>
<accession>A0A7W7U6D2</accession>
<dbReference type="Gene3D" id="3.40.630.30">
    <property type="match status" value="1"/>
</dbReference>
<dbReference type="AlphaFoldDB" id="A0A7W7U6D2"/>
<dbReference type="PANTHER" id="PTHR43877">
    <property type="entry name" value="AMINOALKYLPHOSPHONATE N-ACETYLTRANSFERASE-RELATED-RELATED"/>
    <property type="match status" value="1"/>
</dbReference>
<dbReference type="RefSeq" id="WP_116160447.1">
    <property type="nucleotide sequence ID" value="NZ_JACHJY010000011.1"/>
</dbReference>
<dbReference type="InterPro" id="IPR050832">
    <property type="entry name" value="Bact_Acetyltransf"/>
</dbReference>
<evidence type="ECO:0000313" key="5">
    <source>
        <dbReference type="Proteomes" id="UP000582643"/>
    </source>
</evidence>
<keyword evidence="1 4" id="KW-0808">Transferase</keyword>
<organism evidence="4 5">
    <name type="scientific">Streptomyces nymphaeiformis</name>
    <dbReference type="NCBI Taxonomy" id="2663842"/>
    <lineage>
        <taxon>Bacteria</taxon>
        <taxon>Bacillati</taxon>
        <taxon>Actinomycetota</taxon>
        <taxon>Actinomycetes</taxon>
        <taxon>Kitasatosporales</taxon>
        <taxon>Streptomycetaceae</taxon>
        <taxon>Streptomyces</taxon>
    </lineage>
</organism>
<dbReference type="CDD" id="cd04301">
    <property type="entry name" value="NAT_SF"/>
    <property type="match status" value="1"/>
</dbReference>
<proteinExistence type="predicted"/>